<name>T1FJA1_HELRO</name>
<proteinExistence type="predicted"/>
<dbReference type="KEGG" id="hro:HELRODRAFT_183194"/>
<sequence>MMMRIFQIFLTLSFSLVTCLGQEEIEYKEVEVEWEEEYNGEKLPESFQIRLPIDENKTVLLDLEKKKDRMDDVMVIVASDGEDTVWKPKEEESFSLYSDNDYHASFSVARNKSIHGRLTIFGSYRIGNREYSIRPDDSDFDRKALDLNSLQEFFISIRGHRHLLTEDKPVDRSKHTGKDYIYADEL</sequence>
<dbReference type="EMBL" id="AMQM01008632">
    <property type="status" value="NOT_ANNOTATED_CDS"/>
    <property type="molecule type" value="Genomic_DNA"/>
</dbReference>
<dbReference type="EnsemblMetazoa" id="HelroT183194">
    <property type="protein sequence ID" value="HelroP183194"/>
    <property type="gene ID" value="HelroG183194"/>
</dbReference>
<evidence type="ECO:0008006" key="5">
    <source>
        <dbReference type="Google" id="ProtNLM"/>
    </source>
</evidence>
<dbReference type="AlphaFoldDB" id="T1FJA1"/>
<dbReference type="CTD" id="20208900"/>
<dbReference type="EMBL" id="KB095818">
    <property type="protein sequence ID" value="ESO11408.1"/>
    <property type="molecule type" value="Genomic_DNA"/>
</dbReference>
<keyword evidence="4" id="KW-1185">Reference proteome</keyword>
<evidence type="ECO:0000313" key="2">
    <source>
        <dbReference type="EMBL" id="ESO11408.1"/>
    </source>
</evidence>
<evidence type="ECO:0000256" key="1">
    <source>
        <dbReference type="SAM" id="SignalP"/>
    </source>
</evidence>
<reference evidence="4" key="1">
    <citation type="submission" date="2012-12" db="EMBL/GenBank/DDBJ databases">
        <authorList>
            <person name="Hellsten U."/>
            <person name="Grimwood J."/>
            <person name="Chapman J.A."/>
            <person name="Shapiro H."/>
            <person name="Aerts A."/>
            <person name="Otillar R.P."/>
            <person name="Terry A.Y."/>
            <person name="Boore J.L."/>
            <person name="Simakov O."/>
            <person name="Marletaz F."/>
            <person name="Cho S.-J."/>
            <person name="Edsinger-Gonzales E."/>
            <person name="Havlak P."/>
            <person name="Kuo D.-H."/>
            <person name="Larsson T."/>
            <person name="Lv J."/>
            <person name="Arendt D."/>
            <person name="Savage R."/>
            <person name="Osoegawa K."/>
            <person name="de Jong P."/>
            <person name="Lindberg D.R."/>
            <person name="Seaver E.C."/>
            <person name="Weisblat D.A."/>
            <person name="Putnam N.H."/>
            <person name="Grigoriev I.V."/>
            <person name="Rokhsar D.S."/>
        </authorList>
    </citation>
    <scope>NUCLEOTIDE SEQUENCE</scope>
</reference>
<dbReference type="HOGENOM" id="CLU_1455943_0_0_1"/>
<gene>
    <name evidence="3" type="primary">20208900</name>
    <name evidence="2" type="ORF">HELRODRAFT_183194</name>
</gene>
<reference evidence="2 4" key="2">
    <citation type="journal article" date="2013" name="Nature">
        <title>Insights into bilaterian evolution from three spiralian genomes.</title>
        <authorList>
            <person name="Simakov O."/>
            <person name="Marletaz F."/>
            <person name="Cho S.J."/>
            <person name="Edsinger-Gonzales E."/>
            <person name="Havlak P."/>
            <person name="Hellsten U."/>
            <person name="Kuo D.H."/>
            <person name="Larsson T."/>
            <person name="Lv J."/>
            <person name="Arendt D."/>
            <person name="Savage R."/>
            <person name="Osoegawa K."/>
            <person name="de Jong P."/>
            <person name="Grimwood J."/>
            <person name="Chapman J.A."/>
            <person name="Shapiro H."/>
            <person name="Aerts A."/>
            <person name="Otillar R.P."/>
            <person name="Terry A.Y."/>
            <person name="Boore J.L."/>
            <person name="Grigoriev I.V."/>
            <person name="Lindberg D.R."/>
            <person name="Seaver E.C."/>
            <person name="Weisblat D.A."/>
            <person name="Putnam N.H."/>
            <person name="Rokhsar D.S."/>
        </authorList>
    </citation>
    <scope>NUCLEOTIDE SEQUENCE</scope>
</reference>
<dbReference type="Proteomes" id="UP000015101">
    <property type="component" value="Unassembled WGS sequence"/>
</dbReference>
<dbReference type="RefSeq" id="XP_009010476.1">
    <property type="nucleotide sequence ID" value="XM_009012228.1"/>
</dbReference>
<feature type="signal peptide" evidence="1">
    <location>
        <begin position="1"/>
        <end position="21"/>
    </location>
</feature>
<organism evidence="3 4">
    <name type="scientific">Helobdella robusta</name>
    <name type="common">Californian leech</name>
    <dbReference type="NCBI Taxonomy" id="6412"/>
    <lineage>
        <taxon>Eukaryota</taxon>
        <taxon>Metazoa</taxon>
        <taxon>Spiralia</taxon>
        <taxon>Lophotrochozoa</taxon>
        <taxon>Annelida</taxon>
        <taxon>Clitellata</taxon>
        <taxon>Hirudinea</taxon>
        <taxon>Rhynchobdellida</taxon>
        <taxon>Glossiphoniidae</taxon>
        <taxon>Helobdella</taxon>
    </lineage>
</organism>
<protein>
    <recommendedName>
        <fullName evidence="5">Peptidase M12B propeptide domain-containing protein</fullName>
    </recommendedName>
</protein>
<feature type="chain" id="PRO_5010980673" description="Peptidase M12B propeptide domain-containing protein" evidence="1">
    <location>
        <begin position="22"/>
        <end position="186"/>
    </location>
</feature>
<dbReference type="InParanoid" id="T1FJA1"/>
<accession>T1FJA1</accession>
<keyword evidence="1" id="KW-0732">Signal</keyword>
<evidence type="ECO:0000313" key="4">
    <source>
        <dbReference type="Proteomes" id="UP000015101"/>
    </source>
</evidence>
<dbReference type="GeneID" id="20208900"/>
<evidence type="ECO:0000313" key="3">
    <source>
        <dbReference type="EnsemblMetazoa" id="HelroP183194"/>
    </source>
</evidence>
<reference evidence="3" key="3">
    <citation type="submission" date="2015-06" db="UniProtKB">
        <authorList>
            <consortium name="EnsemblMetazoa"/>
        </authorList>
    </citation>
    <scope>IDENTIFICATION</scope>
</reference>